<proteinExistence type="predicted"/>
<evidence type="ECO:0000313" key="1">
    <source>
        <dbReference type="EMBL" id="SVE48925.1"/>
    </source>
</evidence>
<accession>A0A383DXK0</accession>
<organism evidence="1">
    <name type="scientific">marine metagenome</name>
    <dbReference type="NCBI Taxonomy" id="408172"/>
    <lineage>
        <taxon>unclassified sequences</taxon>
        <taxon>metagenomes</taxon>
        <taxon>ecological metagenomes</taxon>
    </lineage>
</organism>
<dbReference type="AlphaFoldDB" id="A0A383DXK0"/>
<gene>
    <name evidence="1" type="ORF">METZ01_LOCUS501779</name>
</gene>
<protein>
    <submittedName>
        <fullName evidence="1">Uncharacterized protein</fullName>
    </submittedName>
</protein>
<feature type="non-terminal residue" evidence="1">
    <location>
        <position position="1"/>
    </location>
</feature>
<name>A0A383DXK0_9ZZZZ</name>
<sequence>VANHQCKNNQDFVTQKDDYWLELSFKNKTGLRFMRFSGKAFGVRK</sequence>
<dbReference type="EMBL" id="UINC01220839">
    <property type="protein sequence ID" value="SVE48925.1"/>
    <property type="molecule type" value="Genomic_DNA"/>
</dbReference>
<reference evidence="1" key="1">
    <citation type="submission" date="2018-05" db="EMBL/GenBank/DDBJ databases">
        <authorList>
            <person name="Lanie J.A."/>
            <person name="Ng W.-L."/>
            <person name="Kazmierczak K.M."/>
            <person name="Andrzejewski T.M."/>
            <person name="Davidsen T.M."/>
            <person name="Wayne K.J."/>
            <person name="Tettelin H."/>
            <person name="Glass J.I."/>
            <person name="Rusch D."/>
            <person name="Podicherti R."/>
            <person name="Tsui H.-C.T."/>
            <person name="Winkler M.E."/>
        </authorList>
    </citation>
    <scope>NUCLEOTIDE SEQUENCE</scope>
</reference>